<sequence>MSNNQGSSDPPVDQNYVQKIQYMSLNDQNESDPRYGRIIGKIESSNPIYQQRNIGVIENFPREGSVPIQPQKNDYKIYERSSIITSSKYATPKQVETITTQRVEENDVYVQCAKPQVPLPTSPTHSHSGSSHHGSPRGSVATNNAPLYENIDYYSGRSAMPPYYHQLHGVSKAQPQVPSSNKQINLNKEEAPPVYENVHEYSHKAQPGPQVASGQAPPPYQNQSYQQQNYNVPLQQPVYSIMNSPRNIQSSPRPAAPYFHQVPKSPSKSLTQQQIDEINGSDYVCMTGNISQTLSTNMQFQTSTAKNYERAPATGIAGTPTIPPKETKKAITEISETRASNAPSPTPSATSVGSGRLRFSGKTLLPYHITPPRPRGPSEAERKVEEMTRQIEEEMEKLEEEGEYFGICHTCGEKVTGAGQACQAMGNLYHTNCFICCSCGRALRGKAFYNVHGRVYCEEDYLYSGFQQTAEKCAICGHLIMEMILQAMGKSYHPGCFRCCVCNECLDGVPFTVDVDNKIYCVNDYHRMFAPKCAACGKGITPVEGTEETVRVVSMDKDFHVDCYICEECGMQLTDEPDKRCYPLDGRLMCRSCHINRLQHTPRQMHSVSATYQYTG</sequence>
<dbReference type="EMBL" id="CM043017">
    <property type="protein sequence ID" value="KAI4464662.1"/>
    <property type="molecule type" value="Genomic_DNA"/>
</dbReference>
<gene>
    <name evidence="1" type="ORF">MML48_3g00005020</name>
</gene>
<protein>
    <submittedName>
        <fullName evidence="1">Lim domain-containing protein jub</fullName>
    </submittedName>
</protein>
<accession>A0ACB9TCW9</accession>
<proteinExistence type="predicted"/>
<reference evidence="1" key="1">
    <citation type="submission" date="2022-04" db="EMBL/GenBank/DDBJ databases">
        <title>Chromosome-scale genome assembly of Holotrichia oblita Faldermann.</title>
        <authorList>
            <person name="Rongchong L."/>
        </authorList>
    </citation>
    <scope>NUCLEOTIDE SEQUENCE</scope>
    <source>
        <strain evidence="1">81SQS9</strain>
    </source>
</reference>
<evidence type="ECO:0000313" key="2">
    <source>
        <dbReference type="Proteomes" id="UP001056778"/>
    </source>
</evidence>
<organism evidence="1 2">
    <name type="scientific">Holotrichia oblita</name>
    <name type="common">Chafer beetle</name>
    <dbReference type="NCBI Taxonomy" id="644536"/>
    <lineage>
        <taxon>Eukaryota</taxon>
        <taxon>Metazoa</taxon>
        <taxon>Ecdysozoa</taxon>
        <taxon>Arthropoda</taxon>
        <taxon>Hexapoda</taxon>
        <taxon>Insecta</taxon>
        <taxon>Pterygota</taxon>
        <taxon>Neoptera</taxon>
        <taxon>Endopterygota</taxon>
        <taxon>Coleoptera</taxon>
        <taxon>Polyphaga</taxon>
        <taxon>Scarabaeiformia</taxon>
        <taxon>Scarabaeidae</taxon>
        <taxon>Melolonthinae</taxon>
        <taxon>Holotrichia</taxon>
    </lineage>
</organism>
<evidence type="ECO:0000313" key="1">
    <source>
        <dbReference type="EMBL" id="KAI4464662.1"/>
    </source>
</evidence>
<comment type="caution">
    <text evidence="1">The sequence shown here is derived from an EMBL/GenBank/DDBJ whole genome shotgun (WGS) entry which is preliminary data.</text>
</comment>
<keyword evidence="2" id="KW-1185">Reference proteome</keyword>
<name>A0ACB9TCW9_HOLOL</name>
<dbReference type="Proteomes" id="UP001056778">
    <property type="component" value="Chromosome 3"/>
</dbReference>